<dbReference type="InterPro" id="IPR039646">
    <property type="entry name" value="ZNHIT2"/>
</dbReference>
<sequence length="402" mass="46349">MDKIVSLRLGHIRTSVCDTRPLVISQSPQKEPLCSLCMLSASRYTCPKCSVRYCSVSCYQKHNISCTESFARAHIAAELKAEDDTEKKKSFDAILQRTKEFQNEQNRWNAMDEEISESFDNLQLKLEENGEIQFEDLTDAQKEEFLRAVRKGEVSKWIHCWEPWWMMSPATYLEETQRQRYPRIQQVEDDIPREGGHEELAESQRFPTVLFTENESREMPDLMSSLIRGHGKPSEFLKYHLIDIMHAYSLVMRRYNGEWRSTPLDAAEDIYAICTSFNDTKVRFSSMEQTLSAISIKAIEILRDAKEGQSRMADVFSILSWKVFILDALCDLKALFLAAKSDSFFVASSTTRAKHSKKVQAKLTLAGRKASFFLCWAFHTAEEDLHNLCQELKAQLEASLTQ</sequence>
<keyword evidence="1" id="KW-0863">Zinc-finger</keyword>
<keyword evidence="1" id="KW-0862">Zinc</keyword>
<accession>F0WVG9</accession>
<dbReference type="SUPFAM" id="SSF144232">
    <property type="entry name" value="HIT/MYND zinc finger-like"/>
    <property type="match status" value="1"/>
</dbReference>
<dbReference type="PANTHER" id="PTHR15555:SF0">
    <property type="entry name" value="ZINC FINGER HIT DOMAIN-CONTAINING PROTEIN 2"/>
    <property type="match status" value="1"/>
</dbReference>
<reference evidence="3" key="1">
    <citation type="journal article" date="2011" name="PLoS Biol.">
        <title>Gene gain and loss during evolution of obligate parasitism in the white rust pathogen of Arabidopsis thaliana.</title>
        <authorList>
            <person name="Kemen E."/>
            <person name="Gardiner A."/>
            <person name="Schultz-Larsen T."/>
            <person name="Kemen A.C."/>
            <person name="Balmuth A.L."/>
            <person name="Robert-Seilaniantz A."/>
            <person name="Bailey K."/>
            <person name="Holub E."/>
            <person name="Studholme D.J."/>
            <person name="Maclean D."/>
            <person name="Jones J.D."/>
        </authorList>
    </citation>
    <scope>NUCLEOTIDE SEQUENCE</scope>
</reference>
<evidence type="ECO:0000313" key="3">
    <source>
        <dbReference type="EMBL" id="CCA25410.1"/>
    </source>
</evidence>
<reference evidence="3" key="2">
    <citation type="submission" date="2011-02" db="EMBL/GenBank/DDBJ databases">
        <authorList>
            <person name="MacLean D."/>
        </authorList>
    </citation>
    <scope>NUCLEOTIDE SEQUENCE</scope>
</reference>
<dbReference type="HOGENOM" id="CLU_039057_0_0_1"/>
<dbReference type="GO" id="GO:0008270">
    <property type="term" value="F:zinc ion binding"/>
    <property type="evidence" value="ECO:0007669"/>
    <property type="project" value="UniProtKB-UniRule"/>
</dbReference>
<organism evidence="3">
    <name type="scientific">Albugo laibachii Nc14</name>
    <dbReference type="NCBI Taxonomy" id="890382"/>
    <lineage>
        <taxon>Eukaryota</taxon>
        <taxon>Sar</taxon>
        <taxon>Stramenopiles</taxon>
        <taxon>Oomycota</taxon>
        <taxon>Peronosporomycetes</taxon>
        <taxon>Albuginales</taxon>
        <taxon>Albuginaceae</taxon>
        <taxon>Albugo</taxon>
    </lineage>
</organism>
<dbReference type="InterPro" id="IPR007529">
    <property type="entry name" value="Znf_HIT"/>
</dbReference>
<dbReference type="PROSITE" id="PS51083">
    <property type="entry name" value="ZF_HIT"/>
    <property type="match status" value="1"/>
</dbReference>
<feature type="domain" description="HIT-type" evidence="2">
    <location>
        <begin position="34"/>
        <end position="66"/>
    </location>
</feature>
<dbReference type="PANTHER" id="PTHR15555">
    <property type="entry name" value="ZINC FINGER HIT DOMAIN CONTAINING PROTEIN 2 PROTEIN FON -RELATED"/>
    <property type="match status" value="1"/>
</dbReference>
<name>F0WVG9_9STRA</name>
<dbReference type="CDD" id="cd23024">
    <property type="entry name" value="zf-HIT_ZNHIT2-3"/>
    <property type="match status" value="1"/>
</dbReference>
<gene>
    <name evidence="3" type="primary">AlNc14C296G10304</name>
    <name evidence="3" type="ORF">ALNC14_115540</name>
</gene>
<protein>
    <submittedName>
        <fullName evidence="3">Uncharacterized protein AlNc14C296G10304</fullName>
    </submittedName>
</protein>
<dbReference type="EMBL" id="FR824341">
    <property type="protein sequence ID" value="CCA25410.1"/>
    <property type="molecule type" value="Genomic_DNA"/>
</dbReference>
<dbReference type="Pfam" id="PF04438">
    <property type="entry name" value="zf-HIT"/>
    <property type="match status" value="1"/>
</dbReference>
<evidence type="ECO:0000259" key="2">
    <source>
        <dbReference type="PROSITE" id="PS51083"/>
    </source>
</evidence>
<dbReference type="AlphaFoldDB" id="F0WVG9"/>
<proteinExistence type="predicted"/>
<keyword evidence="1" id="KW-0479">Metal-binding</keyword>
<evidence type="ECO:0000256" key="1">
    <source>
        <dbReference type="PROSITE-ProRule" id="PRU00453"/>
    </source>
</evidence>
<dbReference type="Gene3D" id="3.30.60.190">
    <property type="match status" value="1"/>
</dbReference>